<feature type="compositionally biased region" description="Low complexity" evidence="18">
    <location>
        <begin position="43"/>
        <end position="62"/>
    </location>
</feature>
<dbReference type="GO" id="GO:0008270">
    <property type="term" value="F:zinc ion binding"/>
    <property type="evidence" value="ECO:0007669"/>
    <property type="project" value="UniProtKB-KW"/>
</dbReference>
<dbReference type="GO" id="GO:0102265">
    <property type="term" value="F:tRNA-dihydrouridine47 synthase activity"/>
    <property type="evidence" value="ECO:0007669"/>
    <property type="project" value="UniProtKB-EC"/>
</dbReference>
<keyword evidence="9 17" id="KW-0521">NADP</keyword>
<sequence>MSTAEQKTGLPVSRPGAGIASIKAEYRIYQDRQSAQEKQEGASVSGLPSFLSGGPSAAPAESSNKRAREDFQDGEAEAANDANDDDAAEAGGAIKKQRGEDGRSGFKKMTKAEKKAKSGQNKGRKFKNMKDEIFVCSLIARGEHCDFGDSCKRSHDLEGYFKNKPKDIRLVRGLEELKSEPPFVIDASTSSTEPSQDDQTSDVARTLDTSTTCPLFSIFGYCEHGWKCRFLGAHVKPILTSETKSTTGSVLGGYTLVVDEEKKAKALASGKHVELNDVSGAWQKDIRKFPFAKTIPYLRENDPESVDKLPGQNQRNKQDSNQNKQKVAPTPRPAFLTEDMDEEALANAGEEQATGLAAHVPMSHAKPVAADDEEEALNDKTEPELAKMTGAEVDKDDVPIRAVEKRRLDWRGKTYLAPLTTVGNLPFRRLCVDYGADITCGEMAMGNAIVNGAKQEWSLTRRHPSEKNFGIQLCGGKQGYMVPAAEIVKEYCNDREGSGLDFVDINLGCPIDLVFQRGAGSALFDRPGQLGKILVGMNKMLGEIPLTVKFRTGIKQDKNVAHKFIPRFATEWGISAMTLHGRSRQQRYSKMADWSYIKQCAETLRETCVDAGLPAPPIFGNGDCFSAQSYYEEKENSGVDGIMVARGALIKPWIFTEIQERREWDISATERLDGMRKFAEYGLTHWGTDTQGVNTTRRFLCEAMSFQHRYVPIGLLERMPPQINERPPAYRGRNELETLLASGDSRDWVKITEMFLGKVPDSFNFVPKHKSNAYNNEDQG</sequence>
<feature type="compositionally biased region" description="Basic and acidic residues" evidence="18">
    <location>
        <begin position="97"/>
        <end position="116"/>
    </location>
</feature>
<feature type="compositionally biased region" description="Polar residues" evidence="18">
    <location>
        <begin position="311"/>
        <end position="325"/>
    </location>
</feature>
<dbReference type="SUPFAM" id="SSF51395">
    <property type="entry name" value="FMN-linked oxidoreductases"/>
    <property type="match status" value="1"/>
</dbReference>
<keyword evidence="16 17" id="KW-0479">Metal-binding</keyword>
<evidence type="ECO:0000256" key="16">
    <source>
        <dbReference type="PROSITE-ProRule" id="PRU00723"/>
    </source>
</evidence>
<comment type="similarity">
    <text evidence="17">Belongs to the dus family. Dus3 subfamily.</text>
</comment>
<evidence type="ECO:0000256" key="10">
    <source>
        <dbReference type="ARBA" id="ARBA00023002"/>
    </source>
</evidence>
<dbReference type="InterPro" id="IPR035587">
    <property type="entry name" value="DUS-like_FMN-bd"/>
</dbReference>
<keyword evidence="5 17" id="KW-0288">FMN</keyword>
<dbReference type="PANTHER" id="PTHR45846">
    <property type="entry name" value="TRNA-DIHYDROURIDINE(47) SYNTHASE [NAD(P)(+)]-LIKE"/>
    <property type="match status" value="1"/>
</dbReference>
<feature type="region of interest" description="Disordered" evidence="18">
    <location>
        <begin position="300"/>
        <end position="334"/>
    </location>
</feature>
<evidence type="ECO:0000259" key="19">
    <source>
        <dbReference type="PROSITE" id="PS50103"/>
    </source>
</evidence>
<evidence type="ECO:0000256" key="9">
    <source>
        <dbReference type="ARBA" id="ARBA00022857"/>
    </source>
</evidence>
<dbReference type="SMART" id="SM00356">
    <property type="entry name" value="ZnF_C3H1"/>
    <property type="match status" value="2"/>
</dbReference>
<dbReference type="Gene3D" id="4.10.1000.10">
    <property type="entry name" value="Zinc finger, CCCH-type"/>
    <property type="match status" value="1"/>
</dbReference>
<reference evidence="20" key="1">
    <citation type="submission" date="2020-04" db="EMBL/GenBank/DDBJ databases">
        <title>Analysis of mating type loci in Filobasidium floriforme.</title>
        <authorList>
            <person name="Nowrousian M."/>
        </authorList>
    </citation>
    <scope>NUCLEOTIDE SEQUENCE</scope>
    <source>
        <strain evidence="20">CBS 6242</strain>
    </source>
</reference>
<evidence type="ECO:0000256" key="17">
    <source>
        <dbReference type="RuleBase" id="RU291113"/>
    </source>
</evidence>
<feature type="region of interest" description="Disordered" evidence="18">
    <location>
        <begin position="30"/>
        <end position="123"/>
    </location>
</feature>
<evidence type="ECO:0000256" key="13">
    <source>
        <dbReference type="ARBA" id="ARBA00048342"/>
    </source>
</evidence>
<proteinExistence type="inferred from homology"/>
<evidence type="ECO:0000256" key="1">
    <source>
        <dbReference type="ARBA" id="ARBA00001917"/>
    </source>
</evidence>
<evidence type="ECO:0000256" key="6">
    <source>
        <dbReference type="ARBA" id="ARBA00022664"/>
    </source>
</evidence>
<evidence type="ECO:0000256" key="15">
    <source>
        <dbReference type="ARBA" id="ARBA00049513"/>
    </source>
</evidence>
<keyword evidence="10 17" id="KW-0560">Oxidoreductase</keyword>
<evidence type="ECO:0000256" key="2">
    <source>
        <dbReference type="ARBA" id="ARBA00012376"/>
    </source>
</evidence>
<name>A0A8K0JR67_9TREE</name>
<evidence type="ECO:0000256" key="11">
    <source>
        <dbReference type="ARBA" id="ARBA00023027"/>
    </source>
</evidence>
<evidence type="ECO:0000256" key="8">
    <source>
        <dbReference type="ARBA" id="ARBA00022771"/>
    </source>
</evidence>
<comment type="cofactor">
    <cofactor evidence="1 17">
        <name>FMN</name>
        <dbReference type="ChEBI" id="CHEBI:58210"/>
    </cofactor>
</comment>
<evidence type="ECO:0000256" key="18">
    <source>
        <dbReference type="SAM" id="MobiDB-lite"/>
    </source>
</evidence>
<feature type="compositionally biased region" description="Acidic residues" evidence="18">
    <location>
        <begin position="72"/>
        <end position="88"/>
    </location>
</feature>
<dbReference type="GO" id="GO:0006397">
    <property type="term" value="P:mRNA processing"/>
    <property type="evidence" value="ECO:0007669"/>
    <property type="project" value="UniProtKB-KW"/>
</dbReference>
<evidence type="ECO:0000256" key="4">
    <source>
        <dbReference type="ARBA" id="ARBA00022630"/>
    </source>
</evidence>
<dbReference type="GO" id="GO:0003723">
    <property type="term" value="F:RNA binding"/>
    <property type="evidence" value="ECO:0007669"/>
    <property type="project" value="TreeGrafter"/>
</dbReference>
<comment type="catalytic activity">
    <reaction evidence="15">
        <text>5,6-dihydrouridine(47) in tRNA + NADP(+) = uridine(47) in tRNA + NADPH + H(+)</text>
        <dbReference type="Rhea" id="RHEA:53360"/>
        <dbReference type="Rhea" id="RHEA-COMP:13539"/>
        <dbReference type="Rhea" id="RHEA-COMP:13540"/>
        <dbReference type="ChEBI" id="CHEBI:15378"/>
        <dbReference type="ChEBI" id="CHEBI:57783"/>
        <dbReference type="ChEBI" id="CHEBI:58349"/>
        <dbReference type="ChEBI" id="CHEBI:65315"/>
        <dbReference type="ChEBI" id="CHEBI:74443"/>
        <dbReference type="EC" id="1.3.1.89"/>
    </reaction>
    <physiologicalReaction direction="right-to-left" evidence="15">
        <dbReference type="Rhea" id="RHEA:53362"/>
    </physiologicalReaction>
</comment>
<evidence type="ECO:0000313" key="20">
    <source>
        <dbReference type="EMBL" id="KAG7571455.1"/>
    </source>
</evidence>
<dbReference type="Proteomes" id="UP000812966">
    <property type="component" value="Unassembled WGS sequence"/>
</dbReference>
<dbReference type="PANTHER" id="PTHR45846:SF1">
    <property type="entry name" value="TRNA-DIHYDROURIDINE(47) SYNTHASE [NAD(P)(+)]-LIKE"/>
    <property type="match status" value="1"/>
</dbReference>
<dbReference type="InterPro" id="IPR000571">
    <property type="entry name" value="Znf_CCCH"/>
</dbReference>
<dbReference type="InterPro" id="IPR013785">
    <property type="entry name" value="Aldolase_TIM"/>
</dbReference>
<dbReference type="PROSITE" id="PS01136">
    <property type="entry name" value="UPF0034"/>
    <property type="match status" value="1"/>
</dbReference>
<evidence type="ECO:0000256" key="14">
    <source>
        <dbReference type="ARBA" id="ARBA00049447"/>
    </source>
</evidence>
<comment type="caution">
    <text evidence="20">The sequence shown here is derived from an EMBL/GenBank/DDBJ whole genome shotgun (WGS) entry which is preliminary data.</text>
</comment>
<keyword evidence="21" id="KW-1185">Reference proteome</keyword>
<dbReference type="PROSITE" id="PS50103">
    <property type="entry name" value="ZF_C3H1"/>
    <property type="match status" value="2"/>
</dbReference>
<dbReference type="GO" id="GO:0050660">
    <property type="term" value="F:flavin adenine dinucleotide binding"/>
    <property type="evidence" value="ECO:0007669"/>
    <property type="project" value="UniProtKB-UniRule"/>
</dbReference>
<feature type="domain" description="C3H1-type" evidence="19">
    <location>
        <begin position="207"/>
        <end position="237"/>
    </location>
</feature>
<evidence type="ECO:0000256" key="5">
    <source>
        <dbReference type="ARBA" id="ARBA00022643"/>
    </source>
</evidence>
<dbReference type="Gene3D" id="3.20.20.70">
    <property type="entry name" value="Aldolase class I"/>
    <property type="match status" value="1"/>
</dbReference>
<keyword evidence="7 17" id="KW-0819">tRNA processing</keyword>
<comment type="catalytic activity">
    <reaction evidence="13">
        <text>a 5,6-dihydrouridine in mRNA + NAD(+) = a uridine in mRNA + NADH + H(+)</text>
        <dbReference type="Rhea" id="RHEA:69851"/>
        <dbReference type="Rhea" id="RHEA-COMP:14658"/>
        <dbReference type="Rhea" id="RHEA-COMP:17789"/>
        <dbReference type="ChEBI" id="CHEBI:15378"/>
        <dbReference type="ChEBI" id="CHEBI:57540"/>
        <dbReference type="ChEBI" id="CHEBI:57945"/>
        <dbReference type="ChEBI" id="CHEBI:65315"/>
        <dbReference type="ChEBI" id="CHEBI:74443"/>
    </reaction>
    <physiologicalReaction direction="right-to-left" evidence="13">
        <dbReference type="Rhea" id="RHEA:69853"/>
    </physiologicalReaction>
</comment>
<comment type="catalytic activity">
    <reaction evidence="12">
        <text>5,6-dihydrouridine(47) in tRNA + NAD(+) = uridine(47) in tRNA + NADH + H(+)</text>
        <dbReference type="Rhea" id="RHEA:53364"/>
        <dbReference type="Rhea" id="RHEA-COMP:13539"/>
        <dbReference type="Rhea" id="RHEA-COMP:13540"/>
        <dbReference type="ChEBI" id="CHEBI:15378"/>
        <dbReference type="ChEBI" id="CHEBI:57540"/>
        <dbReference type="ChEBI" id="CHEBI:57945"/>
        <dbReference type="ChEBI" id="CHEBI:65315"/>
        <dbReference type="ChEBI" id="CHEBI:74443"/>
        <dbReference type="EC" id="1.3.1.89"/>
    </reaction>
    <physiologicalReaction direction="right-to-left" evidence="12">
        <dbReference type="Rhea" id="RHEA:53366"/>
    </physiologicalReaction>
</comment>
<dbReference type="EC" id="1.3.1.89" evidence="2 17"/>
<dbReference type="CDD" id="cd02801">
    <property type="entry name" value="DUS_like_FMN"/>
    <property type="match status" value="1"/>
</dbReference>
<evidence type="ECO:0000256" key="3">
    <source>
        <dbReference type="ARBA" id="ARBA00022143"/>
    </source>
</evidence>
<keyword evidence="11 17" id="KW-0520">NAD</keyword>
<feature type="compositionally biased region" description="Basic and acidic residues" evidence="18">
    <location>
        <begin position="30"/>
        <end position="40"/>
    </location>
</feature>
<keyword evidence="4 17" id="KW-0285">Flavoprotein</keyword>
<comment type="catalytic activity">
    <reaction evidence="14">
        <text>a 5,6-dihydrouridine in mRNA + NADP(+) = a uridine in mRNA + NADPH + H(+)</text>
        <dbReference type="Rhea" id="RHEA:69855"/>
        <dbReference type="Rhea" id="RHEA-COMP:14658"/>
        <dbReference type="Rhea" id="RHEA-COMP:17789"/>
        <dbReference type="ChEBI" id="CHEBI:15378"/>
        <dbReference type="ChEBI" id="CHEBI:57783"/>
        <dbReference type="ChEBI" id="CHEBI:58349"/>
        <dbReference type="ChEBI" id="CHEBI:65315"/>
        <dbReference type="ChEBI" id="CHEBI:74443"/>
    </reaction>
    <physiologicalReaction direction="right-to-left" evidence="14">
        <dbReference type="Rhea" id="RHEA:69857"/>
    </physiologicalReaction>
</comment>
<evidence type="ECO:0000256" key="12">
    <source>
        <dbReference type="ARBA" id="ARBA00048266"/>
    </source>
</evidence>
<keyword evidence="8 16" id="KW-0863">Zinc-finger</keyword>
<dbReference type="EMBL" id="JABELV010000007">
    <property type="protein sequence ID" value="KAG7571455.1"/>
    <property type="molecule type" value="Genomic_DNA"/>
</dbReference>
<dbReference type="AlphaFoldDB" id="A0A8K0JR67"/>
<dbReference type="InterPro" id="IPR018517">
    <property type="entry name" value="tRNA_hU_synthase_CS"/>
</dbReference>
<feature type="zinc finger region" description="C3H1-type" evidence="16">
    <location>
        <begin position="135"/>
        <end position="158"/>
    </location>
</feature>
<organism evidence="20 21">
    <name type="scientific">Filobasidium floriforme</name>
    <dbReference type="NCBI Taxonomy" id="5210"/>
    <lineage>
        <taxon>Eukaryota</taxon>
        <taxon>Fungi</taxon>
        <taxon>Dikarya</taxon>
        <taxon>Basidiomycota</taxon>
        <taxon>Agaricomycotina</taxon>
        <taxon>Tremellomycetes</taxon>
        <taxon>Filobasidiales</taxon>
        <taxon>Filobasidiaceae</taxon>
        <taxon>Filobasidium</taxon>
    </lineage>
</organism>
<dbReference type="Pfam" id="PF01207">
    <property type="entry name" value="Dus"/>
    <property type="match status" value="1"/>
</dbReference>
<gene>
    <name evidence="20" type="ORF">FFLO_00638</name>
</gene>
<keyword evidence="6" id="KW-0507">mRNA processing</keyword>
<evidence type="ECO:0000313" key="21">
    <source>
        <dbReference type="Proteomes" id="UP000812966"/>
    </source>
</evidence>
<feature type="zinc finger region" description="C3H1-type" evidence="16">
    <location>
        <begin position="207"/>
        <end position="237"/>
    </location>
</feature>
<evidence type="ECO:0000256" key="7">
    <source>
        <dbReference type="ARBA" id="ARBA00022694"/>
    </source>
</evidence>
<keyword evidence="16 17" id="KW-0862">Zinc</keyword>
<accession>A0A8K0JR67</accession>
<protein>
    <recommendedName>
        <fullName evidence="3 17">tRNA-dihydrouridine(47) synthase [NAD(P)(+)]</fullName>
        <ecNumber evidence="2 17">1.3.1.89</ecNumber>
    </recommendedName>
    <alternativeName>
        <fullName evidence="17">tRNA-dihydrouridine synthase 3</fullName>
    </alternativeName>
</protein>
<comment type="function">
    <text evidence="17">Catalyzes the synthesis of dihydrouridine, a modified base found in the D-loop of most tRNAs. Specifically modifies U47 in cytoplasmic tRNAs.</text>
</comment>
<feature type="domain" description="C3H1-type" evidence="19">
    <location>
        <begin position="135"/>
        <end position="158"/>
    </location>
</feature>